<feature type="chain" id="PRO_5039203758" evidence="3">
    <location>
        <begin position="32"/>
        <end position="1413"/>
    </location>
</feature>
<dbReference type="Gene3D" id="2.60.40.10">
    <property type="entry name" value="Immunoglobulins"/>
    <property type="match status" value="1"/>
</dbReference>
<evidence type="ECO:0000256" key="1">
    <source>
        <dbReference type="ARBA" id="ARBA00022729"/>
    </source>
</evidence>
<dbReference type="InterPro" id="IPR013783">
    <property type="entry name" value="Ig-like_fold"/>
</dbReference>
<sequence length="1413" mass="148520">MFAVPSARFARPRRRLLAAVAGLALAGGVVAALPGDAVTPASAATYTAVGAPLTGPPPAAPATVDAPAADVLDIDFEGGAPHERARSLEPRTWGAPTYGTDDTLAETPTDIMTVDGTDDAVSVEHDPWADLQQGFTIECVFRVEAPLPTSNEKDLCSNKEAGGYSVYVTGSNLGTMAHIGGGYKSVLTPITANRWYHVLSVWDGQTLSLYVNGTKAGSTAATGTLQAPAATSRRFVVGADSAPTGIGQPAPPSSFAGAALFARAVTDAEAAALAGAYDTAPPVPAADVLDVDFDDGTPADDTGRAVTTVGEPVISDDTALDAKVASFDGSNDAYAYAMGSSAWDLIDEQVSIECTFKDNGTFPNGTEHSICSEKEGGGYSIVVYSGKLTFAVHAGGAYRNAQVQIESGRWYHAVGTWDGSTARLYVDGQLAASIAAPAPLTRPGGNALNSFYVGADSVNQFWSPVTVRSARIFTDVLTADEAYALNVAALGDVRDAGVVVNGTTPAAGAHITTPTEFAVDITNQGNASGWTYTLDGEPIRPGQEIGAGLAAGEHTIEITAKDVFGRPVAHTSTFTSDAIPSGGGTDTGQGEGTVTLSAIANSPDGSDVTTTFKAASASVADGGFQGVVPVLPSALEFDYSSPETIAGRQAPDGKTVDSASSRLIPFQRYDVTVPASDSRRHVVWTGTADPARSVSLRVWNTVENRWDELASARGIADGDTTLQGRALAAHVDNGTVHVLVTGIDPFADDLSPRDESASADKDRFEKPEDYDFSFAHFTDTQYIAEGAAGGTYENFNGIEEPSDVQLVEEQAVWQRAYRAETEWIRDNADLRKIAFTSHTGDVTENDTKDPLATGADGKLLYPGLDEQVTREFEFTSQAQGILDEAGVVNQVVAGNHDNQGGRETGAQSRFSRYFSPSRYYQASQGWPEGASYHAWDEVTDEAGNVVTPGTDNQNNYVLFSAGGLDFVAVGLSYGVTPEEAAWASDVFARFPDRNGILSTHAYLAPSSAPDGRGANFSTDGSRLFDQVVEANPNVFLVLAGHEHGVGTNLKRGIGATVSHDVVELLADYQFYKVTAGELFPDSVDASGNIDLNKDGTVDHKSTDLLQFGASYLRLLQFDTERSEMSIDTYSPHLDDFGATEYDDRHRYNGAEDNLTLPVDLSTRRTSFTTDALTVVTPTDTVIGEDTARSGWPATVEWSGLTEGEVYAWTSTSRTSGAQTLGSIDQFGGVFLATAAGTDTTPPVLTVPASTTIEVGAVFDPLEGVSATDNTDGDLTSAIQVSGSVDTTKAGAYPLTYTVTDANGNQAVASRAVVVEEVEAPELTPVTLTAKDVTVRFGRDLTLRTSIAPRSATGTVQFLIGEDVLCEAPARRGAAECDVDVLPPPGRHRVQVVYPGDSTHEPATTSFTLTVKQR</sequence>
<evidence type="ECO:0000313" key="6">
    <source>
        <dbReference type="Proteomes" id="UP000483261"/>
    </source>
</evidence>
<dbReference type="Pfam" id="PF16640">
    <property type="entry name" value="Big_3_5"/>
    <property type="match status" value="1"/>
</dbReference>
<dbReference type="GO" id="GO:0005975">
    <property type="term" value="P:carbohydrate metabolic process"/>
    <property type="evidence" value="ECO:0007669"/>
    <property type="project" value="UniProtKB-ARBA"/>
</dbReference>
<evidence type="ECO:0000259" key="4">
    <source>
        <dbReference type="SMART" id="SM00560"/>
    </source>
</evidence>
<dbReference type="InterPro" id="IPR032179">
    <property type="entry name" value="Cry22Aa_Ig-like"/>
</dbReference>
<evidence type="ECO:0000256" key="2">
    <source>
        <dbReference type="ARBA" id="ARBA00023157"/>
    </source>
</evidence>
<dbReference type="EMBL" id="JAALAA010000007">
    <property type="protein sequence ID" value="NGN93127.1"/>
    <property type="molecule type" value="Genomic_DNA"/>
</dbReference>
<name>A0A6M1R9R1_9ACTN</name>
<dbReference type="Gene3D" id="3.60.21.10">
    <property type="match status" value="1"/>
</dbReference>
<feature type="signal peptide" evidence="3">
    <location>
        <begin position="1"/>
        <end position="31"/>
    </location>
</feature>
<dbReference type="PANTHER" id="PTHR43143:SF5">
    <property type="entry name" value="SECRETED PROTEIN"/>
    <property type="match status" value="1"/>
</dbReference>
<dbReference type="PANTHER" id="PTHR43143">
    <property type="entry name" value="METALLOPHOSPHOESTERASE, CALCINEURIN SUPERFAMILY"/>
    <property type="match status" value="1"/>
</dbReference>
<dbReference type="InterPro" id="IPR032109">
    <property type="entry name" value="Big_3_5"/>
</dbReference>
<reference evidence="5 6" key="1">
    <citation type="submission" date="2020-02" db="EMBL/GenBank/DDBJ databases">
        <title>Whole-genome analyses of novel actinobacteria.</title>
        <authorList>
            <person name="Sahin N."/>
        </authorList>
    </citation>
    <scope>NUCLEOTIDE SEQUENCE [LARGE SCALE GENOMIC DNA]</scope>
    <source>
        <strain evidence="5 6">KC13</strain>
    </source>
</reference>
<dbReference type="SUPFAM" id="SSF49899">
    <property type="entry name" value="Concanavalin A-like lectins/glucanases"/>
    <property type="match status" value="2"/>
</dbReference>
<organism evidence="5 6">
    <name type="scientific">Nocardioides turkmenicus</name>
    <dbReference type="NCBI Taxonomy" id="2711220"/>
    <lineage>
        <taxon>Bacteria</taxon>
        <taxon>Bacillati</taxon>
        <taxon>Actinomycetota</taxon>
        <taxon>Actinomycetes</taxon>
        <taxon>Propionibacteriales</taxon>
        <taxon>Nocardioidaceae</taxon>
        <taxon>Nocardioides</taxon>
    </lineage>
</organism>
<keyword evidence="6" id="KW-1185">Reference proteome</keyword>
<feature type="domain" description="LamG-like jellyroll fold" evidence="4">
    <location>
        <begin position="133"/>
        <end position="268"/>
    </location>
</feature>
<protein>
    <submittedName>
        <fullName evidence="5">DUF5011 domain-containing protein</fullName>
    </submittedName>
</protein>
<feature type="domain" description="LamG-like jellyroll fold" evidence="4">
    <location>
        <begin position="348"/>
        <end position="480"/>
    </location>
</feature>
<accession>A0A6M1R9R1</accession>
<proteinExistence type="predicted"/>
<keyword evidence="1 3" id="KW-0732">Signal</keyword>
<dbReference type="Gene3D" id="2.60.120.200">
    <property type="match status" value="2"/>
</dbReference>
<dbReference type="InterPro" id="IPR006558">
    <property type="entry name" value="LamG-like"/>
</dbReference>
<dbReference type="SUPFAM" id="SSF56300">
    <property type="entry name" value="Metallo-dependent phosphatases"/>
    <property type="match status" value="1"/>
</dbReference>
<keyword evidence="2" id="KW-1015">Disulfide bond</keyword>
<evidence type="ECO:0000256" key="3">
    <source>
        <dbReference type="SAM" id="SignalP"/>
    </source>
</evidence>
<dbReference type="Pfam" id="PF16403">
    <property type="entry name" value="Bact_surface_Ig-like"/>
    <property type="match status" value="1"/>
</dbReference>
<dbReference type="SMART" id="SM00560">
    <property type="entry name" value="LamGL"/>
    <property type="match status" value="2"/>
</dbReference>
<dbReference type="InterPro" id="IPR013320">
    <property type="entry name" value="ConA-like_dom_sf"/>
</dbReference>
<dbReference type="InterPro" id="IPR029052">
    <property type="entry name" value="Metallo-depent_PP-like"/>
</dbReference>
<dbReference type="InterPro" id="IPR051918">
    <property type="entry name" value="STPP_CPPED1"/>
</dbReference>
<dbReference type="Proteomes" id="UP000483261">
    <property type="component" value="Unassembled WGS sequence"/>
</dbReference>
<comment type="caution">
    <text evidence="5">The sequence shown here is derived from an EMBL/GenBank/DDBJ whole genome shotgun (WGS) entry which is preliminary data.</text>
</comment>
<gene>
    <name evidence="5" type="ORF">G5C66_10310</name>
</gene>
<dbReference type="Pfam" id="PF13385">
    <property type="entry name" value="Laminin_G_3"/>
    <property type="match status" value="2"/>
</dbReference>
<evidence type="ECO:0000313" key="5">
    <source>
        <dbReference type="EMBL" id="NGN93127.1"/>
    </source>
</evidence>